<dbReference type="PANTHER" id="PTHR38042">
    <property type="entry name" value="UROPORPHYRINOGEN-III SYNTHASE, CHLOROPLASTIC"/>
    <property type="match status" value="1"/>
</dbReference>
<dbReference type="InterPro" id="IPR036108">
    <property type="entry name" value="4pyrrol_syn_uPrphyn_synt_sf"/>
</dbReference>
<evidence type="ECO:0000256" key="2">
    <source>
        <dbReference type="ARBA" id="ARBA00008133"/>
    </source>
</evidence>
<keyword evidence="4 9" id="KW-0456">Lyase</keyword>
<comment type="pathway">
    <text evidence="1 9">Porphyrin-containing compound metabolism; protoporphyrin-IX biosynthesis; coproporphyrinogen-III from 5-aminolevulinate: step 3/4.</text>
</comment>
<evidence type="ECO:0000256" key="7">
    <source>
        <dbReference type="ARBA" id="ARBA00040167"/>
    </source>
</evidence>
<proteinExistence type="inferred from homology"/>
<dbReference type="CDD" id="cd06578">
    <property type="entry name" value="HemD"/>
    <property type="match status" value="1"/>
</dbReference>
<evidence type="ECO:0000313" key="11">
    <source>
        <dbReference type="EMBL" id="CUV66404.1"/>
    </source>
</evidence>
<keyword evidence="5 9" id="KW-0627">Porphyrin biosynthesis</keyword>
<dbReference type="GO" id="GO:0006780">
    <property type="term" value="P:uroporphyrinogen III biosynthetic process"/>
    <property type="evidence" value="ECO:0007669"/>
    <property type="project" value="UniProtKB-UniRule"/>
</dbReference>
<comment type="similarity">
    <text evidence="2 9">Belongs to the uroporphyrinogen-III synthase family.</text>
</comment>
<dbReference type="Gene3D" id="3.40.50.10090">
    <property type="match status" value="2"/>
</dbReference>
<dbReference type="GO" id="GO:0004852">
    <property type="term" value="F:uroporphyrinogen-III synthase activity"/>
    <property type="evidence" value="ECO:0007669"/>
    <property type="project" value="UniProtKB-UniRule"/>
</dbReference>
<feature type="domain" description="Tetrapyrrole biosynthesis uroporphyrinogen III synthase" evidence="10">
    <location>
        <begin position="13"/>
        <end position="186"/>
    </location>
</feature>
<accession>A0A0S4XQ12</accession>
<gene>
    <name evidence="11" type="primary">hemD</name>
    <name evidence="11" type="ORF">BN3087_810009</name>
</gene>
<dbReference type="Pfam" id="PF02602">
    <property type="entry name" value="HEM4"/>
    <property type="match status" value="1"/>
</dbReference>
<dbReference type="EMBL" id="FAXN01000086">
    <property type="protein sequence ID" value="CUV66404.1"/>
    <property type="molecule type" value="Genomic_DNA"/>
</dbReference>
<evidence type="ECO:0000256" key="9">
    <source>
        <dbReference type="RuleBase" id="RU366031"/>
    </source>
</evidence>
<dbReference type="EC" id="4.2.1.75" evidence="3 9"/>
<dbReference type="InterPro" id="IPR003754">
    <property type="entry name" value="4pyrrol_synth_uPrphyn_synth"/>
</dbReference>
<sequence>MIYLFSSSKHDDVFNMPLIEFKILKETIDVSKYDLLLFTSKNAVIAIDKISKEWKAIPSIAIGKESANTISKLGGSVVFVSNGYSKNLSSDIKKIFSNKKILYVRPKVVATNYIIDLAKENIDIDDVVLYETVCKRYDIAQKPISNSVLIFTSPSTIECFMENFKSLDGYKIVVIGETTAKRLPKDTKYHMPKSTNIKECIKLAFSL</sequence>
<dbReference type="UniPathway" id="UPA00251">
    <property type="reaction ID" value="UER00320"/>
</dbReference>
<evidence type="ECO:0000256" key="8">
    <source>
        <dbReference type="ARBA" id="ARBA00048617"/>
    </source>
</evidence>
<evidence type="ECO:0000256" key="4">
    <source>
        <dbReference type="ARBA" id="ARBA00023239"/>
    </source>
</evidence>
<evidence type="ECO:0000259" key="10">
    <source>
        <dbReference type="Pfam" id="PF02602"/>
    </source>
</evidence>
<dbReference type="SUPFAM" id="SSF69618">
    <property type="entry name" value="HemD-like"/>
    <property type="match status" value="1"/>
</dbReference>
<dbReference type="AlphaFoldDB" id="A0A0S4XQ12"/>
<name>A0A0S4XQ12_9BACT</name>
<evidence type="ECO:0000256" key="5">
    <source>
        <dbReference type="ARBA" id="ARBA00023244"/>
    </source>
</evidence>
<evidence type="ECO:0000256" key="1">
    <source>
        <dbReference type="ARBA" id="ARBA00004772"/>
    </source>
</evidence>
<evidence type="ECO:0000256" key="3">
    <source>
        <dbReference type="ARBA" id="ARBA00013109"/>
    </source>
</evidence>
<comment type="catalytic activity">
    <reaction evidence="8 9">
        <text>hydroxymethylbilane = uroporphyrinogen III + H2O</text>
        <dbReference type="Rhea" id="RHEA:18965"/>
        <dbReference type="ChEBI" id="CHEBI:15377"/>
        <dbReference type="ChEBI" id="CHEBI:57308"/>
        <dbReference type="ChEBI" id="CHEBI:57845"/>
        <dbReference type="EC" id="4.2.1.75"/>
    </reaction>
</comment>
<reference evidence="11" key="1">
    <citation type="submission" date="2015-11" db="EMBL/GenBank/DDBJ databases">
        <authorList>
            <person name="Zhang Y."/>
            <person name="Guo Z."/>
        </authorList>
    </citation>
    <scope>NUCLEOTIDE SEQUENCE</scope>
    <source>
        <strain evidence="11">BN30871</strain>
    </source>
</reference>
<dbReference type="GO" id="GO:0006782">
    <property type="term" value="P:protoporphyrinogen IX biosynthetic process"/>
    <property type="evidence" value="ECO:0007669"/>
    <property type="project" value="UniProtKB-UniRule"/>
</dbReference>
<dbReference type="PANTHER" id="PTHR38042:SF1">
    <property type="entry name" value="UROPORPHYRINOGEN-III SYNTHASE, CHLOROPLASTIC"/>
    <property type="match status" value="1"/>
</dbReference>
<dbReference type="InterPro" id="IPR039793">
    <property type="entry name" value="UROS/Hem4"/>
</dbReference>
<organism evidence="11">
    <name type="scientific">Sulfurovum sp. enrichment culture clone C5</name>
    <dbReference type="NCBI Taxonomy" id="497650"/>
    <lineage>
        <taxon>Bacteria</taxon>
        <taxon>Pseudomonadati</taxon>
        <taxon>Campylobacterota</taxon>
        <taxon>Epsilonproteobacteria</taxon>
        <taxon>Campylobacterales</taxon>
        <taxon>Sulfurovaceae</taxon>
        <taxon>Sulfurovum</taxon>
        <taxon>environmental samples</taxon>
    </lineage>
</organism>
<evidence type="ECO:0000256" key="6">
    <source>
        <dbReference type="ARBA" id="ARBA00037589"/>
    </source>
</evidence>
<protein>
    <recommendedName>
        <fullName evidence="7 9">Uroporphyrinogen-III synthase</fullName>
        <ecNumber evidence="3 9">4.2.1.75</ecNumber>
    </recommendedName>
</protein>
<comment type="function">
    <text evidence="6 9">Catalyzes cyclization of the linear tetrapyrrole, hydroxymethylbilane, to the macrocyclic uroporphyrinogen III.</text>
</comment>